<dbReference type="InterPro" id="IPR002941">
    <property type="entry name" value="DNA_methylase_N4/N6"/>
</dbReference>
<evidence type="ECO:0000256" key="5">
    <source>
        <dbReference type="ARBA" id="ARBA00022691"/>
    </source>
</evidence>
<dbReference type="GO" id="GO:0008170">
    <property type="term" value="F:N-methyltransferase activity"/>
    <property type="evidence" value="ECO:0007669"/>
    <property type="project" value="InterPro"/>
</dbReference>
<reference evidence="10" key="1">
    <citation type="submission" date="2017-10" db="EMBL/GenBank/DDBJ databases">
        <title>Draft genome sequence of the planktic cyanobacteria Tychonema bourrellyi isolated from alpine lentic freshwater.</title>
        <authorList>
            <person name="Tett A."/>
            <person name="Armanini F."/>
            <person name="Asnicar F."/>
            <person name="Boscaini A."/>
            <person name="Pasolli E."/>
            <person name="Zolfo M."/>
            <person name="Donati C."/>
            <person name="Salmaso N."/>
            <person name="Segata N."/>
        </authorList>
    </citation>
    <scope>NUCLEOTIDE SEQUENCE</scope>
    <source>
        <strain evidence="10">FEM_GT703</strain>
    </source>
</reference>
<evidence type="ECO:0000313" key="11">
    <source>
        <dbReference type="Proteomes" id="UP000226442"/>
    </source>
</evidence>
<keyword evidence="7" id="KW-0238">DNA-binding</keyword>
<dbReference type="AlphaFoldDB" id="A0A2G4EVX8"/>
<keyword evidence="4" id="KW-0808">Transferase</keyword>
<comment type="catalytic activity">
    <reaction evidence="8">
        <text>a 2'-deoxycytidine in DNA + S-adenosyl-L-methionine = an N(4)-methyl-2'-deoxycytidine in DNA + S-adenosyl-L-homocysteine + H(+)</text>
        <dbReference type="Rhea" id="RHEA:16857"/>
        <dbReference type="Rhea" id="RHEA-COMP:11369"/>
        <dbReference type="Rhea" id="RHEA-COMP:13674"/>
        <dbReference type="ChEBI" id="CHEBI:15378"/>
        <dbReference type="ChEBI" id="CHEBI:57856"/>
        <dbReference type="ChEBI" id="CHEBI:59789"/>
        <dbReference type="ChEBI" id="CHEBI:85452"/>
        <dbReference type="ChEBI" id="CHEBI:137933"/>
        <dbReference type="EC" id="2.1.1.113"/>
    </reaction>
</comment>
<evidence type="ECO:0000259" key="9">
    <source>
        <dbReference type="Pfam" id="PF01555"/>
    </source>
</evidence>
<dbReference type="EMBL" id="NXIB02000161">
    <property type="protein sequence ID" value="PHX53702.1"/>
    <property type="molecule type" value="Genomic_DNA"/>
</dbReference>
<proteinExistence type="inferred from homology"/>
<evidence type="ECO:0000313" key="10">
    <source>
        <dbReference type="EMBL" id="PHX53702.1"/>
    </source>
</evidence>
<dbReference type="PROSITE" id="PS00093">
    <property type="entry name" value="N4_MTASE"/>
    <property type="match status" value="1"/>
</dbReference>
<evidence type="ECO:0000256" key="4">
    <source>
        <dbReference type="ARBA" id="ARBA00022679"/>
    </source>
</evidence>
<dbReference type="SUPFAM" id="SSF53335">
    <property type="entry name" value="S-adenosyl-L-methionine-dependent methyltransferases"/>
    <property type="match status" value="2"/>
</dbReference>
<keyword evidence="5" id="KW-0949">S-adenosyl-L-methionine</keyword>
<evidence type="ECO:0000256" key="1">
    <source>
        <dbReference type="ARBA" id="ARBA00010203"/>
    </source>
</evidence>
<dbReference type="GO" id="GO:0009307">
    <property type="term" value="P:DNA restriction-modification system"/>
    <property type="evidence" value="ECO:0007669"/>
    <property type="project" value="UniProtKB-KW"/>
</dbReference>
<evidence type="ECO:0000256" key="8">
    <source>
        <dbReference type="ARBA" id="ARBA00049120"/>
    </source>
</evidence>
<dbReference type="EC" id="2.1.1.113" evidence="2"/>
<comment type="caution">
    <text evidence="10">The sequence shown here is derived from an EMBL/GenBank/DDBJ whole genome shotgun (WGS) entry which is preliminary data.</text>
</comment>
<evidence type="ECO:0000256" key="7">
    <source>
        <dbReference type="ARBA" id="ARBA00023125"/>
    </source>
</evidence>
<dbReference type="REBASE" id="245739">
    <property type="entry name" value="M.Tbo703ORF20080P"/>
</dbReference>
<dbReference type="InterPro" id="IPR029063">
    <property type="entry name" value="SAM-dependent_MTases_sf"/>
</dbReference>
<dbReference type="InterPro" id="IPR017985">
    <property type="entry name" value="MeTrfase_CN4_CS"/>
</dbReference>
<dbReference type="OrthoDB" id="9800801at2"/>
<sequence>MVLSNIFSETPINRQQIPQELLDIEDKQRTNPLPWKGQFSPQFIETLIHKYADKNSVIFDPFLGSGTVLYEAGRFGLEACGTEINPAALILANTYKFIPISPRQRERCINCFLARLKTDIWETMPLFQTIQKELTENDIIDKVVYLAVDNEEKLINILHQALVILLDLENKKVTYSRVFTIAKNLATFVLNLPYSEKPINAYNADARNVPLENSSINLVITSPPYINVFNYHQQYRGSTEALNWKILEVAKSEFGSNRKHRNNRFLTVIQYCLDIAYTLQELLRICSHDSRIIFVVGRESNIKGTPFFNGELVAEVASQVLGISLDIRQERTFLNRYGKSIKEDILHFIKVENLQYYFTIHQARTIAVEALESAYSLADEQVKYEIKDAIDKAEKVQTSPYFERQRSRKIIEKINQKDDVLSRGYF</sequence>
<dbReference type="RefSeq" id="WP_096831050.1">
    <property type="nucleotide sequence ID" value="NZ_NXIB02000161.1"/>
</dbReference>
<accession>A0A2G4EVX8</accession>
<gene>
    <name evidence="10" type="ORF">CP500_020080</name>
</gene>
<evidence type="ECO:0000256" key="3">
    <source>
        <dbReference type="ARBA" id="ARBA00022603"/>
    </source>
</evidence>
<keyword evidence="3" id="KW-0489">Methyltransferase</keyword>
<dbReference type="Proteomes" id="UP000226442">
    <property type="component" value="Unassembled WGS sequence"/>
</dbReference>
<protein>
    <recommendedName>
        <fullName evidence="2">site-specific DNA-methyltransferase (cytosine-N(4)-specific)</fullName>
        <ecNumber evidence="2">2.1.1.113</ecNumber>
    </recommendedName>
</protein>
<organism evidence="10 11">
    <name type="scientific">Tychonema bourrellyi FEM_GT703</name>
    <dbReference type="NCBI Taxonomy" id="2040638"/>
    <lineage>
        <taxon>Bacteria</taxon>
        <taxon>Bacillati</taxon>
        <taxon>Cyanobacteriota</taxon>
        <taxon>Cyanophyceae</taxon>
        <taxon>Oscillatoriophycideae</taxon>
        <taxon>Oscillatoriales</taxon>
        <taxon>Microcoleaceae</taxon>
        <taxon>Tychonema</taxon>
    </lineage>
</organism>
<dbReference type="GO" id="GO:0032259">
    <property type="term" value="P:methylation"/>
    <property type="evidence" value="ECO:0007669"/>
    <property type="project" value="UniProtKB-KW"/>
</dbReference>
<dbReference type="GO" id="GO:0015667">
    <property type="term" value="F:site-specific DNA-methyltransferase (cytosine-N4-specific) activity"/>
    <property type="evidence" value="ECO:0007669"/>
    <property type="project" value="UniProtKB-EC"/>
</dbReference>
<dbReference type="Pfam" id="PF01555">
    <property type="entry name" value="N6_N4_Mtase"/>
    <property type="match status" value="1"/>
</dbReference>
<dbReference type="GO" id="GO:0003677">
    <property type="term" value="F:DNA binding"/>
    <property type="evidence" value="ECO:0007669"/>
    <property type="project" value="UniProtKB-KW"/>
</dbReference>
<keyword evidence="6" id="KW-0680">Restriction system</keyword>
<name>A0A2G4EVX8_9CYAN</name>
<comment type="similarity">
    <text evidence="1">Belongs to the N(4)/N(6)-methyltransferase family. N(4) subfamily.</text>
</comment>
<keyword evidence="11" id="KW-1185">Reference proteome</keyword>
<evidence type="ECO:0000256" key="2">
    <source>
        <dbReference type="ARBA" id="ARBA00012185"/>
    </source>
</evidence>
<feature type="domain" description="DNA methylase N-4/N-6" evidence="9">
    <location>
        <begin position="28"/>
        <end position="89"/>
    </location>
</feature>
<evidence type="ECO:0000256" key="6">
    <source>
        <dbReference type="ARBA" id="ARBA00022747"/>
    </source>
</evidence>
<dbReference type="Gene3D" id="3.40.50.150">
    <property type="entry name" value="Vaccinia Virus protein VP39"/>
    <property type="match status" value="2"/>
</dbReference>